<dbReference type="InterPro" id="IPR000515">
    <property type="entry name" value="MetI-like"/>
</dbReference>
<evidence type="ECO:0000256" key="8">
    <source>
        <dbReference type="ARBA" id="ARBA00023136"/>
    </source>
</evidence>
<keyword evidence="4 9" id="KW-0812">Transmembrane</keyword>
<evidence type="ECO:0000313" key="13">
    <source>
        <dbReference type="EMBL" id="POO52895.1"/>
    </source>
</evidence>
<dbReference type="PANTHER" id="PTHR43386">
    <property type="entry name" value="OLIGOPEPTIDE TRANSPORT SYSTEM PERMEASE PROTEIN APPC"/>
    <property type="match status" value="1"/>
</dbReference>
<dbReference type="Gene3D" id="1.10.3720.10">
    <property type="entry name" value="MetI-like"/>
    <property type="match status" value="1"/>
</dbReference>
<dbReference type="GO" id="GO:0005886">
    <property type="term" value="C:plasma membrane"/>
    <property type="evidence" value="ECO:0007669"/>
    <property type="project" value="UniProtKB-SubCell"/>
</dbReference>
<dbReference type="EMBL" id="JAVRAD010000007">
    <property type="protein sequence ID" value="MDX8330804.1"/>
    <property type="molecule type" value="Genomic_DNA"/>
</dbReference>
<keyword evidence="5" id="KW-0571">Peptide transport</keyword>
<reference evidence="13 14" key="1">
    <citation type="journal article" date="2018" name="Syst. Appl. Microbiol.">
        <title>Agrobacterium rosae sp. nov., isolated from galls on different agricultural crops.</title>
        <authorList>
            <person name="Kuzmanovic N."/>
            <person name="Pulawska J."/>
            <person name="Smalla K."/>
            <person name="Nesme X."/>
        </authorList>
    </citation>
    <scope>NUCLEOTIDE SEQUENCE [LARGE SCALE GENOMIC DNA]</scope>
    <source>
        <strain evidence="13 14">NCPPB 1650</strain>
    </source>
</reference>
<feature type="transmembrane region" description="Helical" evidence="9">
    <location>
        <begin position="273"/>
        <end position="295"/>
    </location>
</feature>
<evidence type="ECO:0000313" key="14">
    <source>
        <dbReference type="Proteomes" id="UP000237447"/>
    </source>
</evidence>
<evidence type="ECO:0000313" key="12">
    <source>
        <dbReference type="EMBL" id="MDX8330804.1"/>
    </source>
</evidence>
<reference evidence="11 15" key="2">
    <citation type="journal article" date="2023" name="Phytobiomes J">
        <title>Deciphering the key players within the bacterial microbiota associated with aerial crown gall tumors on rhododendron: Insights into the gallobiome.</title>
        <authorList>
            <person name="Kuzmanovic N."/>
            <person name="Nesme J."/>
            <person name="Wolf J."/>
            <person name="Neumann-Schaal M."/>
            <person name="Petersen J."/>
            <person name="Fernandez-Gnecco G."/>
            <person name="Sproeer C."/>
            <person name="Bunk B."/>
            <person name="Overmann J."/>
            <person name="Sorensen S.J."/>
            <person name="Idczak E."/>
            <person name="Smalla K."/>
        </authorList>
    </citation>
    <scope>NUCLEOTIDE SEQUENCE [LARGE SCALE GENOMIC DNA]</scope>
    <source>
        <strain evidence="11">Rho-11.1</strain>
        <strain evidence="15">rho-14.1</strain>
        <strain evidence="12">Rho-14.1</strain>
    </source>
</reference>
<feature type="transmembrane region" description="Helical" evidence="9">
    <location>
        <begin position="111"/>
        <end position="134"/>
    </location>
</feature>
<dbReference type="EMBL" id="NXEJ01000003">
    <property type="protein sequence ID" value="POO52895.1"/>
    <property type="molecule type" value="Genomic_DNA"/>
</dbReference>
<dbReference type="Proteomes" id="UP001277561">
    <property type="component" value="Unassembled WGS sequence"/>
</dbReference>
<evidence type="ECO:0000256" key="1">
    <source>
        <dbReference type="ARBA" id="ARBA00004651"/>
    </source>
</evidence>
<sequence length="319" mass="34502">MPSSIPVSGTADVTRALSPASRSKKISAFREILSVLWHDKVATLSAILLMIVLVCVVVGPWLLADQARAVNLMARNAPPFSLGKGWMFILGADALGRSLLARIIVASQNTMLIAGSAVLISMIMGGLLGLVAGYKGGWVSAVLLRLADAIMSFPSMLLAVIVLFVFDPGVTNVILVLAVSRIPIFLRTVRAEVLEIKERMFVTAARAMGAQTDRILLRHIAPMVMPTLINLAALEMAFVMLVESGLSFLGIGIQPPEVTWGLMVADGRNYLGSAWWLSFWPGVAIMLVTMALNLLSNWLRIATDPVERWRLQTTVGKND</sequence>
<evidence type="ECO:0000259" key="10">
    <source>
        <dbReference type="PROSITE" id="PS50928"/>
    </source>
</evidence>
<feature type="transmembrane region" description="Helical" evidence="9">
    <location>
        <begin position="41"/>
        <end position="64"/>
    </location>
</feature>
<dbReference type="Proteomes" id="UP000237447">
    <property type="component" value="Unassembled WGS sequence"/>
</dbReference>
<keyword evidence="6" id="KW-0653">Protein transport</keyword>
<keyword evidence="15" id="KW-1185">Reference proteome</keyword>
<dbReference type="InterPro" id="IPR035906">
    <property type="entry name" value="MetI-like_sf"/>
</dbReference>
<dbReference type="Pfam" id="PF00528">
    <property type="entry name" value="BPD_transp_1"/>
    <property type="match status" value="1"/>
</dbReference>
<evidence type="ECO:0000313" key="15">
    <source>
        <dbReference type="Proteomes" id="UP001277561"/>
    </source>
</evidence>
<keyword evidence="7 9" id="KW-1133">Transmembrane helix</keyword>
<keyword evidence="3" id="KW-1003">Cell membrane</keyword>
<accession>A0AAE5VQL3</accession>
<dbReference type="EMBL" id="JAVRAF010000011">
    <property type="protein sequence ID" value="MDX8304880.1"/>
    <property type="molecule type" value="Genomic_DNA"/>
</dbReference>
<comment type="subcellular location">
    <subcellularLocation>
        <location evidence="1 9">Cell membrane</location>
        <topology evidence="1 9">Multi-pass membrane protein</topology>
    </subcellularLocation>
</comment>
<protein>
    <submittedName>
        <fullName evidence="13">ABC transporter permease</fullName>
    </submittedName>
</protein>
<organism evidence="13 14">
    <name type="scientific">Agrobacterium rosae</name>
    <dbReference type="NCBI Taxonomy" id="1972867"/>
    <lineage>
        <taxon>Bacteria</taxon>
        <taxon>Pseudomonadati</taxon>
        <taxon>Pseudomonadota</taxon>
        <taxon>Alphaproteobacteria</taxon>
        <taxon>Hyphomicrobiales</taxon>
        <taxon>Rhizobiaceae</taxon>
        <taxon>Rhizobium/Agrobacterium group</taxon>
        <taxon>Agrobacterium</taxon>
    </lineage>
</organism>
<comment type="caution">
    <text evidence="13">The sequence shown here is derived from an EMBL/GenBank/DDBJ whole genome shotgun (WGS) entry which is preliminary data.</text>
</comment>
<dbReference type="InterPro" id="IPR050366">
    <property type="entry name" value="BP-dependent_transpt_permease"/>
</dbReference>
<evidence type="ECO:0000313" key="11">
    <source>
        <dbReference type="EMBL" id="MDX8304880.1"/>
    </source>
</evidence>
<feature type="domain" description="ABC transmembrane type-1" evidence="10">
    <location>
        <begin position="107"/>
        <end position="296"/>
    </location>
</feature>
<feature type="transmembrane region" description="Helical" evidence="9">
    <location>
        <begin position="228"/>
        <end position="253"/>
    </location>
</feature>
<evidence type="ECO:0000256" key="6">
    <source>
        <dbReference type="ARBA" id="ARBA00022927"/>
    </source>
</evidence>
<evidence type="ECO:0000256" key="9">
    <source>
        <dbReference type="RuleBase" id="RU363032"/>
    </source>
</evidence>
<evidence type="ECO:0000256" key="4">
    <source>
        <dbReference type="ARBA" id="ARBA00022692"/>
    </source>
</evidence>
<dbReference type="PANTHER" id="PTHR43386:SF1">
    <property type="entry name" value="D,D-DIPEPTIDE TRANSPORT SYSTEM PERMEASE PROTEIN DDPC-RELATED"/>
    <property type="match status" value="1"/>
</dbReference>
<comment type="similarity">
    <text evidence="9">Belongs to the binding-protein-dependent transport system permease family.</text>
</comment>
<dbReference type="AlphaFoldDB" id="A0AAE5VQL3"/>
<evidence type="ECO:0000256" key="3">
    <source>
        <dbReference type="ARBA" id="ARBA00022475"/>
    </source>
</evidence>
<evidence type="ECO:0000256" key="2">
    <source>
        <dbReference type="ARBA" id="ARBA00022448"/>
    </source>
</evidence>
<keyword evidence="8 9" id="KW-0472">Membrane</keyword>
<dbReference type="GO" id="GO:0055085">
    <property type="term" value="P:transmembrane transport"/>
    <property type="evidence" value="ECO:0007669"/>
    <property type="project" value="InterPro"/>
</dbReference>
<name>A0AAE5VQL3_9HYPH</name>
<gene>
    <name evidence="13" type="ORF">CPJ18_06515</name>
    <name evidence="11" type="ORF">RMR22_21715</name>
    <name evidence="12" type="ORF">RMS29_16380</name>
</gene>
<keyword evidence="2 9" id="KW-0813">Transport</keyword>
<dbReference type="GO" id="GO:0015833">
    <property type="term" value="P:peptide transport"/>
    <property type="evidence" value="ECO:0007669"/>
    <property type="project" value="UniProtKB-KW"/>
</dbReference>
<proteinExistence type="inferred from homology"/>
<dbReference type="GO" id="GO:0015031">
    <property type="term" value="P:protein transport"/>
    <property type="evidence" value="ECO:0007669"/>
    <property type="project" value="UniProtKB-KW"/>
</dbReference>
<evidence type="ECO:0000256" key="7">
    <source>
        <dbReference type="ARBA" id="ARBA00022989"/>
    </source>
</evidence>
<dbReference type="PROSITE" id="PS50928">
    <property type="entry name" value="ABC_TM1"/>
    <property type="match status" value="1"/>
</dbReference>
<evidence type="ECO:0000256" key="5">
    <source>
        <dbReference type="ARBA" id="ARBA00022856"/>
    </source>
</evidence>
<dbReference type="SUPFAM" id="SSF161098">
    <property type="entry name" value="MetI-like"/>
    <property type="match status" value="1"/>
</dbReference>
<dbReference type="CDD" id="cd06261">
    <property type="entry name" value="TM_PBP2"/>
    <property type="match status" value="1"/>
</dbReference>